<organism evidence="2 3">
    <name type="scientific">Anthostomella pinea</name>
    <dbReference type="NCBI Taxonomy" id="933095"/>
    <lineage>
        <taxon>Eukaryota</taxon>
        <taxon>Fungi</taxon>
        <taxon>Dikarya</taxon>
        <taxon>Ascomycota</taxon>
        <taxon>Pezizomycotina</taxon>
        <taxon>Sordariomycetes</taxon>
        <taxon>Xylariomycetidae</taxon>
        <taxon>Xylariales</taxon>
        <taxon>Xylariaceae</taxon>
        <taxon>Anthostomella</taxon>
    </lineage>
</organism>
<evidence type="ECO:0000313" key="3">
    <source>
        <dbReference type="Proteomes" id="UP001295740"/>
    </source>
</evidence>
<evidence type="ECO:0000313" key="2">
    <source>
        <dbReference type="EMBL" id="CAJ2502009.1"/>
    </source>
</evidence>
<comment type="caution">
    <text evidence="2">The sequence shown here is derived from an EMBL/GenBank/DDBJ whole genome shotgun (WGS) entry which is preliminary data.</text>
</comment>
<feature type="domain" description="F-box" evidence="1">
    <location>
        <begin position="1"/>
        <end position="47"/>
    </location>
</feature>
<dbReference type="SUPFAM" id="SSF52047">
    <property type="entry name" value="RNI-like"/>
    <property type="match status" value="1"/>
</dbReference>
<dbReference type="InterPro" id="IPR001810">
    <property type="entry name" value="F-box_dom"/>
</dbReference>
<gene>
    <name evidence="2" type="ORF">KHLLAP_LOCUS2477</name>
</gene>
<protein>
    <submittedName>
        <fullName evidence="2">Uu.00g048620.m01.CDS01</fullName>
    </submittedName>
</protein>
<dbReference type="EMBL" id="CAUWAG010000003">
    <property type="protein sequence ID" value="CAJ2502009.1"/>
    <property type="molecule type" value="Genomic_DNA"/>
</dbReference>
<dbReference type="PROSITE" id="PS50181">
    <property type="entry name" value="FBOX"/>
    <property type="match status" value="1"/>
</dbReference>
<evidence type="ECO:0000259" key="1">
    <source>
        <dbReference type="PROSITE" id="PS50181"/>
    </source>
</evidence>
<sequence length="436" mass="50192">MDTLPVELLRLIYTHCEPESVRSLRGVSVKLADIGYDYLLSPQFTSVSWRNDIDRLHCIALHERLRGSITSICIFLGDLNFYDAGHSFWYDPSQHFVAPPEVRNELMGNARREFDRIEQGRMKVGPFHLRADDLREACSALPNLKDLEVSFTRCPLKNQILQDVFDWPNCRRKLERPETYSNLDAIISALHGIRLNSFKVDRLPLEVFRLPGHRTHWFTHAQSFDSLSTLDLTLDPSGLQGPSSSFKAVNGLGRMLQLATQLRKLKLAFHPYTSEHSKFALSFRELLFGFTYKQLTDLALEGVSCDEDDLKEFLGRHGDTLLRLRLGGRGLAKPFEVSLGGVHLWEGTFKSLFRGLRVKLPKLERLHLEGIFECEHQDLPSHEAYNFYPLTNDDWEDVPRPRWVRTSRKTINCLPFEQYVLCGGVYPGNSLIQQNY</sequence>
<keyword evidence="3" id="KW-1185">Reference proteome</keyword>
<accession>A0AAI8VBR8</accession>
<dbReference type="AlphaFoldDB" id="A0AAI8VBR8"/>
<reference evidence="2" key="1">
    <citation type="submission" date="2023-10" db="EMBL/GenBank/DDBJ databases">
        <authorList>
            <person name="Hackl T."/>
        </authorList>
    </citation>
    <scope>NUCLEOTIDE SEQUENCE</scope>
</reference>
<dbReference type="Proteomes" id="UP001295740">
    <property type="component" value="Unassembled WGS sequence"/>
</dbReference>
<name>A0AAI8VBR8_9PEZI</name>
<proteinExistence type="predicted"/>